<comment type="caution">
    <text evidence="1">The sequence shown here is derived from an EMBL/GenBank/DDBJ whole genome shotgun (WGS) entry which is preliminary data.</text>
</comment>
<sequence length="233" mass="25299">MGMSPPNARQAEVDDTFVCEHIFAYMDVLDVREDECAVVLACDWVGDIYEFIAVGRWRGQPHALEQVQMGPLHRQSCIIRICPYRPHLLSSHMVCPAATLASLTSGRHPPQQPLFSSSLTATSLGEKVIAIGNESATMTIEETETEKTAGEEMIEGTATGTWTDGTEIAMSINVVTESGTTTTVIDAETGRANGEDGTDEINMGNITPFIATSVLCAEHADRRLLDLYSFNST</sequence>
<evidence type="ECO:0000313" key="1">
    <source>
        <dbReference type="EMBL" id="KAG1776067.1"/>
    </source>
</evidence>
<dbReference type="AlphaFoldDB" id="A0A9P6ZTR6"/>
<dbReference type="OrthoDB" id="10561868at2759"/>
<keyword evidence="2" id="KW-1185">Reference proteome</keyword>
<name>A0A9P6ZTR6_9AGAM</name>
<dbReference type="EMBL" id="JABBWD010000029">
    <property type="protein sequence ID" value="KAG1776067.1"/>
    <property type="molecule type" value="Genomic_DNA"/>
</dbReference>
<dbReference type="Proteomes" id="UP000714275">
    <property type="component" value="Unassembled WGS sequence"/>
</dbReference>
<proteinExistence type="predicted"/>
<protein>
    <submittedName>
        <fullName evidence="1">Uncharacterized protein</fullName>
    </submittedName>
</protein>
<gene>
    <name evidence="1" type="ORF">EV702DRAFT_1198680</name>
</gene>
<evidence type="ECO:0000313" key="2">
    <source>
        <dbReference type="Proteomes" id="UP000714275"/>
    </source>
</evidence>
<accession>A0A9P6ZTR6</accession>
<reference evidence="1" key="1">
    <citation type="journal article" date="2020" name="New Phytol.">
        <title>Comparative genomics reveals dynamic genome evolution in host specialist ectomycorrhizal fungi.</title>
        <authorList>
            <person name="Lofgren L.A."/>
            <person name="Nguyen N.H."/>
            <person name="Vilgalys R."/>
            <person name="Ruytinx J."/>
            <person name="Liao H.L."/>
            <person name="Branco S."/>
            <person name="Kuo A."/>
            <person name="LaButti K."/>
            <person name="Lipzen A."/>
            <person name="Andreopoulos W."/>
            <person name="Pangilinan J."/>
            <person name="Riley R."/>
            <person name="Hundley H."/>
            <person name="Na H."/>
            <person name="Barry K."/>
            <person name="Grigoriev I.V."/>
            <person name="Stajich J.E."/>
            <person name="Kennedy P.G."/>
        </authorList>
    </citation>
    <scope>NUCLEOTIDE SEQUENCE</scope>
    <source>
        <strain evidence="1">DOB743</strain>
    </source>
</reference>
<organism evidence="1 2">
    <name type="scientific">Suillus placidus</name>
    <dbReference type="NCBI Taxonomy" id="48579"/>
    <lineage>
        <taxon>Eukaryota</taxon>
        <taxon>Fungi</taxon>
        <taxon>Dikarya</taxon>
        <taxon>Basidiomycota</taxon>
        <taxon>Agaricomycotina</taxon>
        <taxon>Agaricomycetes</taxon>
        <taxon>Agaricomycetidae</taxon>
        <taxon>Boletales</taxon>
        <taxon>Suillineae</taxon>
        <taxon>Suillaceae</taxon>
        <taxon>Suillus</taxon>
    </lineage>
</organism>